<accession>A0AAW1QBG6</accession>
<dbReference type="EMBL" id="JALJOS010000061">
    <property type="protein sequence ID" value="KAK9818497.1"/>
    <property type="molecule type" value="Genomic_DNA"/>
</dbReference>
<proteinExistence type="predicted"/>
<evidence type="ECO:0000313" key="1">
    <source>
        <dbReference type="EMBL" id="KAK9818497.1"/>
    </source>
</evidence>
<comment type="caution">
    <text evidence="1">The sequence shown here is derived from an EMBL/GenBank/DDBJ whole genome shotgun (WGS) entry which is preliminary data.</text>
</comment>
<evidence type="ECO:0000313" key="2">
    <source>
        <dbReference type="Proteomes" id="UP001438707"/>
    </source>
</evidence>
<protein>
    <submittedName>
        <fullName evidence="1">Uncharacterized protein</fullName>
    </submittedName>
</protein>
<reference evidence="1 2" key="1">
    <citation type="journal article" date="2024" name="Nat. Commun.">
        <title>Phylogenomics reveals the evolutionary origins of lichenization in chlorophyte algae.</title>
        <authorList>
            <person name="Puginier C."/>
            <person name="Libourel C."/>
            <person name="Otte J."/>
            <person name="Skaloud P."/>
            <person name="Haon M."/>
            <person name="Grisel S."/>
            <person name="Petersen M."/>
            <person name="Berrin J.G."/>
            <person name="Delaux P.M."/>
            <person name="Dal Grande F."/>
            <person name="Keller J."/>
        </authorList>
    </citation>
    <scope>NUCLEOTIDE SEQUENCE [LARGE SCALE GENOMIC DNA]</scope>
    <source>
        <strain evidence="1 2">SAG 2145</strain>
    </source>
</reference>
<gene>
    <name evidence="1" type="ORF">WJX74_002538</name>
</gene>
<keyword evidence="2" id="KW-1185">Reference proteome</keyword>
<name>A0AAW1QBG6_9CHLO</name>
<organism evidence="1 2">
    <name type="scientific">Apatococcus lobatus</name>
    <dbReference type="NCBI Taxonomy" id="904363"/>
    <lineage>
        <taxon>Eukaryota</taxon>
        <taxon>Viridiplantae</taxon>
        <taxon>Chlorophyta</taxon>
        <taxon>core chlorophytes</taxon>
        <taxon>Trebouxiophyceae</taxon>
        <taxon>Chlorellales</taxon>
        <taxon>Chlorellaceae</taxon>
        <taxon>Apatococcus</taxon>
    </lineage>
</organism>
<dbReference type="AlphaFoldDB" id="A0AAW1QBG6"/>
<sequence>MTLRMGFDVCMDHFRFAHMIRRHRVSSALKSNSTVFYINFQTTDLTGTTVIMLAAVTDDEADGVFRWQVGQPEDEELDMQELNDGRSADPSSMLSDAIGNFLQWARLVHLKKRGPPIESFF</sequence>
<dbReference type="Proteomes" id="UP001438707">
    <property type="component" value="Unassembled WGS sequence"/>
</dbReference>